<dbReference type="AlphaFoldDB" id="A0AAY4EQ89"/>
<feature type="domain" description="Little elongation complex subunit 1 C-terminal" evidence="1">
    <location>
        <begin position="35"/>
        <end position="224"/>
    </location>
</feature>
<sequence length="266" mass="29879">MVTTWPSVLSHGSAICKAVHTVAKMKADGEILNYLTAYLQWDTNPPCDVHHLISTTLKALCMGENMKFHQNDRYGYDLCSTSWEYVFTLDLLCSHQKWMWTYNSFISKELWPVMNTWVMQTRSQQTPVKDICVAAVLRLIGKLGQLGFGGNFLTSVQKVSKVINMFGKQGHMEGVPWEVQLATVYTIYDLSPSNPKEALDTLAAWRGEITLPVPPAVTSCITQIGSGRKSCASKKHFCTKSSEKCRGEKQHNVTAMPVCHFICIIH</sequence>
<dbReference type="Proteomes" id="UP000694580">
    <property type="component" value="Chromosome 5"/>
</dbReference>
<protein>
    <recommendedName>
        <fullName evidence="1">Little elongation complex subunit 1 C-terminal domain-containing protein</fullName>
    </recommendedName>
</protein>
<dbReference type="GeneTree" id="ENSGT00950000183199"/>
<keyword evidence="3" id="KW-1185">Reference proteome</keyword>
<accession>A0AAY4EQ89</accession>
<evidence type="ECO:0000259" key="1">
    <source>
        <dbReference type="Pfam" id="PF25817"/>
    </source>
</evidence>
<gene>
    <name evidence="2" type="primary">ice1</name>
</gene>
<reference evidence="2" key="2">
    <citation type="submission" date="2025-08" db="UniProtKB">
        <authorList>
            <consortium name="Ensembl"/>
        </authorList>
    </citation>
    <scope>IDENTIFICATION</scope>
</reference>
<name>A0AAY4EQ89_9TELE</name>
<organism evidence="2 3">
    <name type="scientific">Denticeps clupeoides</name>
    <name type="common">denticle herring</name>
    <dbReference type="NCBI Taxonomy" id="299321"/>
    <lineage>
        <taxon>Eukaryota</taxon>
        <taxon>Metazoa</taxon>
        <taxon>Chordata</taxon>
        <taxon>Craniata</taxon>
        <taxon>Vertebrata</taxon>
        <taxon>Euteleostomi</taxon>
        <taxon>Actinopterygii</taxon>
        <taxon>Neopterygii</taxon>
        <taxon>Teleostei</taxon>
        <taxon>Clupei</taxon>
        <taxon>Clupeiformes</taxon>
        <taxon>Denticipitoidei</taxon>
        <taxon>Denticipitidae</taxon>
        <taxon>Denticeps</taxon>
    </lineage>
</organism>
<reference evidence="2 3" key="1">
    <citation type="submission" date="2020-06" db="EMBL/GenBank/DDBJ databases">
        <authorList>
            <consortium name="Wellcome Sanger Institute Data Sharing"/>
        </authorList>
    </citation>
    <scope>NUCLEOTIDE SEQUENCE [LARGE SCALE GENOMIC DNA]</scope>
</reference>
<dbReference type="Ensembl" id="ENSDCDT00010070253.1">
    <property type="protein sequence ID" value="ENSDCDP00010059533.1"/>
    <property type="gene ID" value="ENSDCDG00010033268.1"/>
</dbReference>
<dbReference type="Pfam" id="PF25817">
    <property type="entry name" value="ICE1_C"/>
    <property type="match status" value="1"/>
</dbReference>
<reference evidence="2" key="3">
    <citation type="submission" date="2025-09" db="UniProtKB">
        <authorList>
            <consortium name="Ensembl"/>
        </authorList>
    </citation>
    <scope>IDENTIFICATION</scope>
</reference>
<evidence type="ECO:0000313" key="3">
    <source>
        <dbReference type="Proteomes" id="UP000694580"/>
    </source>
</evidence>
<proteinExistence type="predicted"/>
<dbReference type="InterPro" id="IPR057881">
    <property type="entry name" value="ICE1_C"/>
</dbReference>
<evidence type="ECO:0000313" key="2">
    <source>
        <dbReference type="Ensembl" id="ENSDCDP00010059533.1"/>
    </source>
</evidence>